<accession>A0A640SJQ9</accession>
<protein>
    <submittedName>
        <fullName evidence="1">Uncharacterized protein</fullName>
    </submittedName>
</protein>
<evidence type="ECO:0000313" key="2">
    <source>
        <dbReference type="Proteomes" id="UP000435837"/>
    </source>
</evidence>
<gene>
    <name evidence="1" type="ORF">Scani_75960</name>
</gene>
<evidence type="ECO:0000313" key="1">
    <source>
        <dbReference type="EMBL" id="GFE11328.1"/>
    </source>
</evidence>
<reference evidence="1 2" key="1">
    <citation type="submission" date="2019-12" db="EMBL/GenBank/DDBJ databases">
        <title>Whole genome shotgun sequence of Streptomyces caniferus NBRC 15389.</title>
        <authorList>
            <person name="Ichikawa N."/>
            <person name="Kimura A."/>
            <person name="Kitahashi Y."/>
            <person name="Komaki H."/>
            <person name="Tamura T."/>
        </authorList>
    </citation>
    <scope>NUCLEOTIDE SEQUENCE [LARGE SCALE GENOMIC DNA]</scope>
    <source>
        <strain evidence="1 2">NBRC 15389</strain>
    </source>
</reference>
<comment type="caution">
    <text evidence="1">The sequence shown here is derived from an EMBL/GenBank/DDBJ whole genome shotgun (WGS) entry which is preliminary data.</text>
</comment>
<dbReference type="AlphaFoldDB" id="A0A640SJQ9"/>
<proteinExistence type="predicted"/>
<organism evidence="1 2">
    <name type="scientific">Streptomyces caniferus</name>
    <dbReference type="NCBI Taxonomy" id="285557"/>
    <lineage>
        <taxon>Bacteria</taxon>
        <taxon>Bacillati</taxon>
        <taxon>Actinomycetota</taxon>
        <taxon>Actinomycetes</taxon>
        <taxon>Kitasatosporales</taxon>
        <taxon>Streptomycetaceae</taxon>
        <taxon>Streptomyces</taxon>
    </lineage>
</organism>
<sequence length="78" mass="8658">MRCAQPVVHAQRDLVGGEPAGAVLTLVAEDNAHGVLRGRCREDTPYVLVLEERRVNVVEQQARDVGLLLHDFFVLVCH</sequence>
<dbReference type="EMBL" id="BLIN01000005">
    <property type="protein sequence ID" value="GFE11328.1"/>
    <property type="molecule type" value="Genomic_DNA"/>
</dbReference>
<name>A0A640SJQ9_9ACTN</name>
<dbReference type="Proteomes" id="UP000435837">
    <property type="component" value="Unassembled WGS sequence"/>
</dbReference>